<name>A0A917YMA4_9RHOB</name>
<dbReference type="SMART" id="SM01419">
    <property type="entry name" value="Thiol-ester_cl"/>
    <property type="match status" value="1"/>
</dbReference>
<dbReference type="InterPro" id="IPR000177">
    <property type="entry name" value="Apple"/>
</dbReference>
<dbReference type="Pfam" id="PF00024">
    <property type="entry name" value="PAN_1"/>
    <property type="match status" value="1"/>
</dbReference>
<dbReference type="GO" id="GO:0006508">
    <property type="term" value="P:proteolysis"/>
    <property type="evidence" value="ECO:0007669"/>
    <property type="project" value="InterPro"/>
</dbReference>
<dbReference type="OrthoDB" id="9767116at2"/>
<comment type="similarity">
    <text evidence="1">Belongs to the protease inhibitor I39 (alpha-2-macroglobulin) family. Bacterial alpha-2-macroglobulin subfamily.</text>
</comment>
<reference evidence="6 7" key="1">
    <citation type="journal article" date="2014" name="Int. J. Syst. Evol. Microbiol.">
        <title>Complete genome sequence of Corynebacterium casei LMG S-19264T (=DSM 44701T), isolated from a smear-ripened cheese.</title>
        <authorList>
            <consortium name="US DOE Joint Genome Institute (JGI-PGF)"/>
            <person name="Walter F."/>
            <person name="Albersmeier A."/>
            <person name="Kalinowski J."/>
            <person name="Ruckert C."/>
        </authorList>
    </citation>
    <scope>NUCLEOTIDE SEQUENCE [LARGE SCALE GENOMIC DNA]</scope>
    <source>
        <strain evidence="6 7">CGMCC 1.7029</strain>
    </source>
</reference>
<dbReference type="InterPro" id="IPR026284">
    <property type="entry name" value="A2MG_proteobact"/>
</dbReference>
<dbReference type="Pfam" id="PF01835">
    <property type="entry name" value="MG2"/>
    <property type="match status" value="1"/>
</dbReference>
<dbReference type="SUPFAM" id="SSF48239">
    <property type="entry name" value="Terpenoid cyclases/Protein prenyltransferases"/>
    <property type="match status" value="1"/>
</dbReference>
<dbReference type="Pfam" id="PF00207">
    <property type="entry name" value="A2M"/>
    <property type="match status" value="1"/>
</dbReference>
<dbReference type="InterPro" id="IPR049120">
    <property type="entry name" value="A2M_bMG2"/>
</dbReference>
<dbReference type="GO" id="GO:0004866">
    <property type="term" value="F:endopeptidase inhibitor activity"/>
    <property type="evidence" value="ECO:0007669"/>
    <property type="project" value="InterPro"/>
</dbReference>
<evidence type="ECO:0000259" key="5">
    <source>
        <dbReference type="PROSITE" id="PS50948"/>
    </source>
</evidence>
<dbReference type="InterPro" id="IPR002890">
    <property type="entry name" value="MG2"/>
</dbReference>
<dbReference type="InterPro" id="IPR021868">
    <property type="entry name" value="Alpha_2_Macroglob_MG3"/>
</dbReference>
<feature type="domain" description="Apple" evidence="5">
    <location>
        <begin position="29"/>
        <end position="96"/>
    </location>
</feature>
<dbReference type="Pfam" id="PF17972">
    <property type="entry name" value="bMG5"/>
    <property type="match status" value="1"/>
</dbReference>
<evidence type="ECO:0000313" key="6">
    <source>
        <dbReference type="EMBL" id="GGO36553.1"/>
    </source>
</evidence>
<dbReference type="Proteomes" id="UP000598196">
    <property type="component" value="Unassembled WGS sequence"/>
</dbReference>
<keyword evidence="4" id="KW-1015">Disulfide bond</keyword>
<evidence type="ECO:0000256" key="3">
    <source>
        <dbReference type="ARBA" id="ARBA00022737"/>
    </source>
</evidence>
<evidence type="ECO:0000256" key="1">
    <source>
        <dbReference type="ARBA" id="ARBA00010556"/>
    </source>
</evidence>
<dbReference type="SMART" id="SM01360">
    <property type="entry name" value="A2M"/>
    <property type="match status" value="1"/>
</dbReference>
<dbReference type="InterPro" id="IPR011626">
    <property type="entry name" value="Alpha-macroglobulin_TED"/>
</dbReference>
<dbReference type="Pfam" id="PF17962">
    <property type="entry name" value="bMG6"/>
    <property type="match status" value="1"/>
</dbReference>
<accession>A0A917YMA4</accession>
<dbReference type="InterPro" id="IPR041246">
    <property type="entry name" value="Bact_MG10"/>
</dbReference>
<dbReference type="InterPro" id="IPR051802">
    <property type="entry name" value="YfhM-like"/>
</dbReference>
<dbReference type="InterPro" id="IPR047565">
    <property type="entry name" value="Alpha-macroglob_thiol-ester_cl"/>
</dbReference>
<dbReference type="InterPro" id="IPR008930">
    <property type="entry name" value="Terpenoid_cyclase/PrenylTrfase"/>
</dbReference>
<dbReference type="PROSITE" id="PS50948">
    <property type="entry name" value="PAN"/>
    <property type="match status" value="1"/>
</dbReference>
<dbReference type="Pfam" id="PF11974">
    <property type="entry name" value="bMG3"/>
    <property type="match status" value="1"/>
</dbReference>
<evidence type="ECO:0000313" key="7">
    <source>
        <dbReference type="Proteomes" id="UP000598196"/>
    </source>
</evidence>
<dbReference type="CDD" id="cd01100">
    <property type="entry name" value="APPLE_Factor_XI_like"/>
    <property type="match status" value="1"/>
</dbReference>
<dbReference type="Gene3D" id="3.50.4.10">
    <property type="entry name" value="Hepatocyte Growth Factor"/>
    <property type="match status" value="1"/>
</dbReference>
<gene>
    <name evidence="6" type="ORF">GCM10010991_30710</name>
</gene>
<dbReference type="Pfam" id="PF07703">
    <property type="entry name" value="A2M_BRD"/>
    <property type="match status" value="1"/>
</dbReference>
<organism evidence="6 7">
    <name type="scientific">Gemmobacter aquaticus</name>
    <dbReference type="NCBI Taxonomy" id="490185"/>
    <lineage>
        <taxon>Bacteria</taxon>
        <taxon>Pseudomonadati</taxon>
        <taxon>Pseudomonadota</taxon>
        <taxon>Alphaproteobacteria</taxon>
        <taxon>Rhodobacterales</taxon>
        <taxon>Paracoccaceae</taxon>
        <taxon>Gemmobacter</taxon>
    </lineage>
</organism>
<dbReference type="InterPro" id="IPR041462">
    <property type="entry name" value="Bact_A2M_MG6"/>
</dbReference>
<comment type="caution">
    <text evidence="6">The sequence shown here is derived from an EMBL/GenBank/DDBJ whole genome shotgun (WGS) entry which is preliminary data.</text>
</comment>
<keyword evidence="3" id="KW-0677">Repeat</keyword>
<dbReference type="EMBL" id="BMLP01000007">
    <property type="protein sequence ID" value="GGO36553.1"/>
    <property type="molecule type" value="Genomic_DNA"/>
</dbReference>
<proteinExistence type="inferred from homology"/>
<dbReference type="SMART" id="SM00223">
    <property type="entry name" value="APPLE"/>
    <property type="match status" value="1"/>
</dbReference>
<dbReference type="InterPro" id="IPR003609">
    <property type="entry name" value="Pan_app"/>
</dbReference>
<sequence>MAILRRATAVLAIVAGFVVAPMGLAQDLVPAKRFVVTQDADLPGGDLSTQLDTTIEACQRACLADQRCTHFTFNTRNGSCFIKANPGKPAFYQGAFSARVVATNPEVLSAVPARRAELSFLGDGDIAAALDQARGLGNRHTSGAWSDAEHLESARQAEVAGNLVGASDFAGAAAAASDRAAVWVEYARLLLAAGQADQNNATDYQSRALSASVNAYLRGPGKPVRHNALVQMALALEAQGRGGEMVKALRLAQATLPRDDTAAALDEAAGKYGFRVLETDVQSDNANPRVCVNMSEDLVESGLDYTPYVQLPEPGLTVAPAGWRQLCIEGVSHGQRYAFTFREGLPSADGQALAKSVSITAYVRDRAPGVRFAGRAYVLPKTAEAALPVVTVNTEKLDLAVFRVSDRNILRAVQNGYLDMPLAEYQEYGFTGDVGEELWKGTATVAQEVNRDVTTRLPMAEALQGLGAGIYALKASVPGVDPYAVPAAWQWFVVSDLGITSLSGTDGLHVILRSLATAEAKPGVTVQLLSRANNVLAEAVTDETGLARFDAGLARGTGGAAPAMLVAREGEGDLAFLSLTDPEFDLSDRGVEGREPAGPIDVFLSTDRGAYRAGETVYATALTRDPQARAIEGVPLTALFKRPDGVEYARSQAPDAGMGGHVFAHPISGSAPRGVWRMEVYADLEAQPLASQTFLVEDFLPERIDYSLTLPDTPLSLGDVAEIGVEAKYLFGAPGADLAIEGEVLLRAAAGLPQFPGFVFGRHDQPFDARMEAIAPGTRTDAAGRATVAAALPEADDPGRPLEARFTLRIAEGSGRPVERRVERILAPTSPMIGVKPLFDGEVPEGAEARFQLIGIGADAAPEPMKVAWELTRIETRYQWYQYSGNWNWEPVTTRTRVTKGTADLAGAPVEIAAPVTWGEYELAVSRVDGRPAETSTTFFAGWYAPADTTSTPDTLELSLDKPAYKPGDVAQLRLVPRAAGKALVMVLSDRLVSMQAVDVVEGENLIDLPVTDDWGAGVYVTASALRPMDVAAGRNPARALGLTHAAIDPGPARLDVAVEAPAEAAPRGPLEIAVKVAGTEAGDTAFVTVAAVDQGILNLTGFKAPDPSQHYFGQRKLGVGIRDLYGRLIDGLNGAEGQVRSGGDAGAQARLQAPPPTEELVAYFTGPVQVGADGLARVSFDLPAFNGSVKVMAIAWSGRAVGQAEADVLVRDPVVVTASLPRFMAPGDESRLLLEVVHASGPAGRMKLAVAAEGLTLGAVPSEIDLGEKQKQVIRVPVTTSAAGVQSITVTLTTPDGKDLVKKLVLPVQSNEPEVARISRFDLDQGQEFTFDANAFAGMIPGTGKATLAAGPIARLNVPGLLQALDRYPYGCTEQITSRALPLVYFDQVAQAMQLQGAENIALRIEQAVTEILQNQNAEGSFGLWSAPESSGQDLWLDAYVTDFLSRARAQGYKVPDLAFRNALDNLRNQVNYYADFDQGGQDLAYALLVLAREGAAAIGDLRYYADVKGDAFATALAQAQIGAALAAYGDPTRADAMFRKAQARLDAAVPETEQVFRADFGTDLRDNAAVLTLAAEAGSEAVNRDELINRIATDTGLSTQESVWTLLASNALIDGAGAGITINGQPAEGAPVRVVRDGDAPVTVANGGDKTFLTVTTWGIPSEPLTAGGNGYAITRTYYTLDGQAASLDALRVGDRLVAVLEVTPFGRGEARLMVNDPLPAGFEIDNPNLIGGGNVQALDWLGLEAEATHSEFRQDRFLTAIDRSDNAPFRLAYVVRAVSPGVFTHPAASVEDMYRPSFRAQSGTGRIAIAE</sequence>
<dbReference type="Pfam" id="PF07678">
    <property type="entry name" value="TED_complement"/>
    <property type="match status" value="1"/>
</dbReference>
<protein>
    <recommendedName>
        <fullName evidence="5">Apple domain-containing protein</fullName>
    </recommendedName>
</protein>
<dbReference type="RefSeq" id="WP_146287765.1">
    <property type="nucleotide sequence ID" value="NZ_BMLP01000007.1"/>
</dbReference>
<evidence type="ECO:0000256" key="4">
    <source>
        <dbReference type="ARBA" id="ARBA00023157"/>
    </source>
</evidence>
<evidence type="ECO:0000256" key="2">
    <source>
        <dbReference type="ARBA" id="ARBA00022729"/>
    </source>
</evidence>
<keyword evidence="7" id="KW-1185">Reference proteome</keyword>
<dbReference type="InterPro" id="IPR041203">
    <property type="entry name" value="Bact_A2M_MG5"/>
</dbReference>
<dbReference type="PANTHER" id="PTHR40094:SF1">
    <property type="entry name" value="UBIQUITIN DOMAIN-CONTAINING PROTEIN"/>
    <property type="match status" value="1"/>
</dbReference>
<keyword evidence="2" id="KW-0732">Signal</keyword>
<dbReference type="Gene3D" id="1.50.10.20">
    <property type="match status" value="1"/>
</dbReference>
<dbReference type="PIRSF" id="PIRSF038980">
    <property type="entry name" value="A2M_bac"/>
    <property type="match status" value="1"/>
</dbReference>
<dbReference type="Pfam" id="PF17973">
    <property type="entry name" value="bMG10"/>
    <property type="match status" value="1"/>
</dbReference>
<dbReference type="InterPro" id="IPR001599">
    <property type="entry name" value="Macroglobln_a2"/>
</dbReference>
<dbReference type="InterPro" id="IPR011625">
    <property type="entry name" value="A2M_N_BRD"/>
</dbReference>
<dbReference type="Gene3D" id="2.60.40.1930">
    <property type="match status" value="1"/>
</dbReference>
<dbReference type="SMART" id="SM01359">
    <property type="entry name" value="A2M_N_2"/>
    <property type="match status" value="1"/>
</dbReference>
<dbReference type="GO" id="GO:0005615">
    <property type="term" value="C:extracellular space"/>
    <property type="evidence" value="ECO:0007669"/>
    <property type="project" value="InterPro"/>
</dbReference>
<dbReference type="Pfam" id="PF21142">
    <property type="entry name" value="A2M_bMG2"/>
    <property type="match status" value="1"/>
</dbReference>
<dbReference type="CDD" id="cd02891">
    <property type="entry name" value="A2M_like"/>
    <property type="match status" value="1"/>
</dbReference>
<dbReference type="PANTHER" id="PTHR40094">
    <property type="entry name" value="ALPHA-2-MACROGLOBULIN HOMOLOG"/>
    <property type="match status" value="1"/>
</dbReference>